<dbReference type="SMART" id="SM00382">
    <property type="entry name" value="AAA"/>
    <property type="match status" value="2"/>
</dbReference>
<feature type="transmembrane region" description="Helical" evidence="12">
    <location>
        <begin position="426"/>
        <end position="443"/>
    </location>
</feature>
<feature type="transmembrane region" description="Helical" evidence="12">
    <location>
        <begin position="277"/>
        <end position="310"/>
    </location>
</feature>
<dbReference type="PANTHER" id="PTHR43394">
    <property type="entry name" value="ATP-DEPENDENT PERMEASE MDL1, MITOCHONDRIAL"/>
    <property type="match status" value="1"/>
</dbReference>
<evidence type="ECO:0000259" key="14">
    <source>
        <dbReference type="PROSITE" id="PS50929"/>
    </source>
</evidence>
<keyword evidence="9 12" id="KW-1133">Transmembrane helix</keyword>
<dbReference type="EMBL" id="DS469511">
    <property type="protein sequence ID" value="EDO48846.1"/>
    <property type="molecule type" value="Genomic_DNA"/>
</dbReference>
<keyword evidence="10 12" id="KW-0472">Membrane</keyword>
<feature type="domain" description="ABC transporter" evidence="13">
    <location>
        <begin position="1"/>
        <end position="195"/>
    </location>
</feature>
<evidence type="ECO:0000256" key="6">
    <source>
        <dbReference type="ARBA" id="ARBA00022741"/>
    </source>
</evidence>
<dbReference type="GO" id="GO:0005524">
    <property type="term" value="F:ATP binding"/>
    <property type="evidence" value="ECO:0007669"/>
    <property type="project" value="UniProtKB-KW"/>
</dbReference>
<dbReference type="PhylomeDB" id="A7RHG7"/>
<feature type="transmembrane region" description="Helical" evidence="12">
    <location>
        <begin position="402"/>
        <end position="419"/>
    </location>
</feature>
<evidence type="ECO:0000256" key="7">
    <source>
        <dbReference type="ARBA" id="ARBA00022840"/>
    </source>
</evidence>
<evidence type="ECO:0000256" key="4">
    <source>
        <dbReference type="ARBA" id="ARBA00022692"/>
    </source>
</evidence>
<dbReference type="FunFam" id="3.40.50.300:FF:000479">
    <property type="entry name" value="Multidrug resistance protein 1A"/>
    <property type="match status" value="2"/>
</dbReference>
<accession>A7RHG7</accession>
<evidence type="ECO:0000256" key="12">
    <source>
        <dbReference type="SAM" id="Phobius"/>
    </source>
</evidence>
<feature type="transmembrane region" description="Helical" evidence="12">
    <location>
        <begin position="545"/>
        <end position="562"/>
    </location>
</feature>
<comment type="subcellular location">
    <subcellularLocation>
        <location evidence="1">Membrane</location>
        <topology evidence="1">Multi-pass membrane protein</topology>
    </subcellularLocation>
</comment>
<keyword evidence="4 12" id="KW-0812">Transmembrane</keyword>
<dbReference type="eggNOG" id="KOG0055">
    <property type="taxonomic scope" value="Eukaryota"/>
</dbReference>
<dbReference type="InterPro" id="IPR011527">
    <property type="entry name" value="ABC1_TM_dom"/>
</dbReference>
<keyword evidence="16" id="KW-1185">Reference proteome</keyword>
<keyword evidence="3" id="KW-0813">Transport</keyword>
<evidence type="ECO:0000256" key="5">
    <source>
        <dbReference type="ARBA" id="ARBA00022737"/>
    </source>
</evidence>
<dbReference type="Proteomes" id="UP000001593">
    <property type="component" value="Unassembled WGS sequence"/>
</dbReference>
<evidence type="ECO:0000313" key="15">
    <source>
        <dbReference type="EMBL" id="EDO48846.1"/>
    </source>
</evidence>
<dbReference type="AlphaFoldDB" id="A7RHG7"/>
<dbReference type="SUPFAM" id="SSF90123">
    <property type="entry name" value="ABC transporter transmembrane region"/>
    <property type="match status" value="1"/>
</dbReference>
<dbReference type="PROSITE" id="PS50893">
    <property type="entry name" value="ABC_TRANSPORTER_2"/>
    <property type="match status" value="2"/>
</dbReference>
<dbReference type="InParanoid" id="A7RHG7"/>
<dbReference type="OMA" id="YEMCLGQ"/>
<evidence type="ECO:0000313" key="16">
    <source>
        <dbReference type="Proteomes" id="UP000001593"/>
    </source>
</evidence>
<feature type="non-terminal residue" evidence="15">
    <location>
        <position position="1"/>
    </location>
</feature>
<dbReference type="GO" id="GO:0016887">
    <property type="term" value="F:ATP hydrolysis activity"/>
    <property type="evidence" value="ECO:0007669"/>
    <property type="project" value="InterPro"/>
</dbReference>
<comment type="similarity">
    <text evidence="2">Belongs to the ABC transporter superfamily. ABCB family. Multidrug resistance exporter (TC 3.A.1.201) subfamily.</text>
</comment>
<dbReference type="Gene3D" id="3.40.50.300">
    <property type="entry name" value="P-loop containing nucleotide triphosphate hydrolases"/>
    <property type="match status" value="2"/>
</dbReference>
<dbReference type="GO" id="GO:0055085">
    <property type="term" value="P:transmembrane transport"/>
    <property type="evidence" value="ECO:0000318"/>
    <property type="project" value="GO_Central"/>
</dbReference>
<dbReference type="InterPro" id="IPR039421">
    <property type="entry name" value="Type_1_exporter"/>
</dbReference>
<dbReference type="InterPro" id="IPR027417">
    <property type="entry name" value="P-loop_NTPase"/>
</dbReference>
<keyword evidence="11" id="KW-0325">Glycoprotein</keyword>
<dbReference type="GO" id="GO:0042626">
    <property type="term" value="F:ATPase-coupled transmembrane transporter activity"/>
    <property type="evidence" value="ECO:0000318"/>
    <property type="project" value="GO_Central"/>
</dbReference>
<organism evidence="15 16">
    <name type="scientific">Nematostella vectensis</name>
    <name type="common">Starlet sea anemone</name>
    <dbReference type="NCBI Taxonomy" id="45351"/>
    <lineage>
        <taxon>Eukaryota</taxon>
        <taxon>Metazoa</taxon>
        <taxon>Cnidaria</taxon>
        <taxon>Anthozoa</taxon>
        <taxon>Hexacorallia</taxon>
        <taxon>Actiniaria</taxon>
        <taxon>Edwardsiidae</taxon>
        <taxon>Nematostella</taxon>
    </lineage>
</organism>
<evidence type="ECO:0000256" key="8">
    <source>
        <dbReference type="ARBA" id="ARBA00022967"/>
    </source>
</evidence>
<dbReference type="InterPro" id="IPR003439">
    <property type="entry name" value="ABC_transporter-like_ATP-bd"/>
</dbReference>
<proteinExistence type="inferred from homology"/>
<dbReference type="GO" id="GO:0016020">
    <property type="term" value="C:membrane"/>
    <property type="evidence" value="ECO:0000318"/>
    <property type="project" value="GO_Central"/>
</dbReference>
<evidence type="ECO:0000256" key="9">
    <source>
        <dbReference type="ARBA" id="ARBA00022989"/>
    </source>
</evidence>
<dbReference type="Gene3D" id="1.20.1560.10">
    <property type="entry name" value="ABC transporter type 1, transmembrane domain"/>
    <property type="match status" value="1"/>
</dbReference>
<feature type="transmembrane region" description="Helical" evidence="12">
    <location>
        <begin position="322"/>
        <end position="341"/>
    </location>
</feature>
<keyword evidence="6" id="KW-0547">Nucleotide-binding</keyword>
<evidence type="ECO:0000256" key="3">
    <source>
        <dbReference type="ARBA" id="ARBA00022448"/>
    </source>
</evidence>
<feature type="domain" description="ABC transmembrane type-1" evidence="14">
    <location>
        <begin position="281"/>
        <end position="568"/>
    </location>
</feature>
<evidence type="ECO:0000256" key="11">
    <source>
        <dbReference type="ARBA" id="ARBA00023180"/>
    </source>
</evidence>
<dbReference type="FunFam" id="1.20.1560.10:FF:000121">
    <property type="entry name" value="ABC transporter B family member 9"/>
    <property type="match status" value="1"/>
</dbReference>
<keyword evidence="7" id="KW-0067">ATP-binding</keyword>
<evidence type="ECO:0000259" key="13">
    <source>
        <dbReference type="PROSITE" id="PS50893"/>
    </source>
</evidence>
<dbReference type="InterPro" id="IPR003593">
    <property type="entry name" value="AAA+_ATPase"/>
</dbReference>
<dbReference type="InterPro" id="IPR017871">
    <property type="entry name" value="ABC_transporter-like_CS"/>
</dbReference>
<reference evidence="15 16" key="1">
    <citation type="journal article" date="2007" name="Science">
        <title>Sea anemone genome reveals ancestral eumetazoan gene repertoire and genomic organization.</title>
        <authorList>
            <person name="Putnam N.H."/>
            <person name="Srivastava M."/>
            <person name="Hellsten U."/>
            <person name="Dirks B."/>
            <person name="Chapman J."/>
            <person name="Salamov A."/>
            <person name="Terry A."/>
            <person name="Shapiro H."/>
            <person name="Lindquist E."/>
            <person name="Kapitonov V.V."/>
            <person name="Jurka J."/>
            <person name="Genikhovich G."/>
            <person name="Grigoriev I.V."/>
            <person name="Lucas S.M."/>
            <person name="Steele R.E."/>
            <person name="Finnerty J.R."/>
            <person name="Technau U."/>
            <person name="Martindale M.Q."/>
            <person name="Rokhsar D.S."/>
        </authorList>
    </citation>
    <scope>NUCLEOTIDE SEQUENCE [LARGE SCALE GENOMIC DNA]</scope>
    <source>
        <strain evidence="16">CH2 X CH6</strain>
    </source>
</reference>
<dbReference type="CDD" id="cd18578">
    <property type="entry name" value="ABC_6TM_Pgp_ABCB1_D2_like"/>
    <property type="match status" value="1"/>
</dbReference>
<gene>
    <name evidence="15" type="ORF">NEMVEDRAFT_v1g82183</name>
</gene>
<dbReference type="Pfam" id="PF00664">
    <property type="entry name" value="ABC_membrane"/>
    <property type="match status" value="1"/>
</dbReference>
<dbReference type="SUPFAM" id="SSF52540">
    <property type="entry name" value="P-loop containing nucleoside triphosphate hydrolases"/>
    <property type="match status" value="2"/>
</dbReference>
<dbReference type="HOGENOM" id="CLU_000604_17_2_1"/>
<keyword evidence="8" id="KW-1278">Translocase</keyword>
<dbReference type="PROSITE" id="PS00211">
    <property type="entry name" value="ABC_TRANSPORTER_1"/>
    <property type="match status" value="2"/>
</dbReference>
<dbReference type="CDD" id="cd03249">
    <property type="entry name" value="ABC_MTABC3_MDL1_MDL2"/>
    <property type="match status" value="2"/>
</dbReference>
<sequence>STVIKLIQRFYDPENGSVCLDGTDIRSLNLHWLRQRIGVVSQEPALFATTIAENIRYGQDGVTQAEIEQAAKMANAHDFITKLPKGYETVVGEQGSQLSGGQKQRVAIARALVRNPRILILDEATSALDTESERVVQAALDKAREGRTTLVIAHRLSTVRNADMIAAIHNGVVVETGSHAELMATDGVYRQLVTLQAFEEEGDEAAEDVDDFVRSMSINSDDTPSHLDRRVSLRASQRISSALRRTTSHGEKVKKIVEEEVEPAPFLRILKLNSPEWVFIAIGALSAMANGFLPLGFALCLGEILTVFTITDQKDKAKEEATFWALMFLAMGGISFFTQLFQNYMFALSGEALTVRLRRMSLKALLRQEIAFFDDPMHSTGALTTALATHTSDVKGAAGSRLGTIATGISTVIASAIYASINGWKLTLAVLAFVPFLAIGRALEIKGYTGDTGGQNDYIESGKVAVEAFENVRTIAILGREKTFFERYAQTLVRPHRAAVVRAHLFGAGYGVTEAIMYFCFAACFRYGAHLMVEKEMTMEEVMKVVMCIMIAGMVAGELFAFSPDYLKAKVAGARIFKLVDRIPVIDSASDEGLTPSTVQGTLQMRSLRFRYPARPDVKVLRGLSLEVKQGQTLALVGPSGCGKSTTVSLLERFYDPEEGKVAVDNRDVRQLNIKWLRSKIGIVSQEPVLFGYSIAQNIAYGDNSREVSMKEIETAARAANIHDFISGLPKGYETEVGDKGTLLSGGQKQRIAIARALVKNPPILLLDEATSALDTESEKVVQDALDAASEGRTVIMIAHRLSTVKNADVICVIDHGRVAEHGTHQELMAMNGIYTGLVTAQMVTTENPA</sequence>
<feature type="domain" description="ABC transporter" evidence="13">
    <location>
        <begin position="603"/>
        <end position="841"/>
    </location>
</feature>
<name>A7RHG7_NEMVE</name>
<dbReference type="PANTHER" id="PTHR43394:SF27">
    <property type="entry name" value="ATP-DEPENDENT TRANSLOCASE ABCB1-LIKE"/>
    <property type="match status" value="1"/>
</dbReference>
<dbReference type="Pfam" id="PF00005">
    <property type="entry name" value="ABC_tran"/>
    <property type="match status" value="2"/>
</dbReference>
<protein>
    <submittedName>
        <fullName evidence="15">Uncharacterized protein</fullName>
    </submittedName>
</protein>
<dbReference type="PROSITE" id="PS50929">
    <property type="entry name" value="ABC_TM1F"/>
    <property type="match status" value="1"/>
</dbReference>
<keyword evidence="5" id="KW-0677">Repeat</keyword>
<dbReference type="GO" id="GO:0140359">
    <property type="term" value="F:ABC-type transporter activity"/>
    <property type="evidence" value="ECO:0007669"/>
    <property type="project" value="InterPro"/>
</dbReference>
<dbReference type="InterPro" id="IPR036640">
    <property type="entry name" value="ABC1_TM_sf"/>
</dbReference>
<evidence type="ECO:0000256" key="2">
    <source>
        <dbReference type="ARBA" id="ARBA00007577"/>
    </source>
</evidence>
<evidence type="ECO:0000256" key="1">
    <source>
        <dbReference type="ARBA" id="ARBA00004141"/>
    </source>
</evidence>
<evidence type="ECO:0000256" key="10">
    <source>
        <dbReference type="ARBA" id="ARBA00023136"/>
    </source>
</evidence>